<evidence type="ECO:0000256" key="2">
    <source>
        <dbReference type="SAM" id="SignalP"/>
    </source>
</evidence>
<protein>
    <recommendedName>
        <fullName evidence="5">SH3 domain-containing protein</fullName>
    </recommendedName>
</protein>
<dbReference type="Proteomes" id="UP000199580">
    <property type="component" value="Unassembled WGS sequence"/>
</dbReference>
<sequence length="126" mass="14232">MKKLFAIFVLLLSSCTTNYFYVTLSDDTPLYNTRSESGQPYITIPAQSQLFISRNGATYRQVKYNNRKLWAVNPNYTISSGYEKKSPGPAASSSHLPSGKTVQVKGYTRKDGTYVRPHTRSAPRRK</sequence>
<evidence type="ECO:0008006" key="5">
    <source>
        <dbReference type="Google" id="ProtNLM"/>
    </source>
</evidence>
<feature type="chain" id="PRO_5011603511" description="SH3 domain-containing protein" evidence="2">
    <location>
        <begin position="22"/>
        <end position="126"/>
    </location>
</feature>
<evidence type="ECO:0000313" key="3">
    <source>
        <dbReference type="EMBL" id="SDJ98181.1"/>
    </source>
</evidence>
<dbReference type="RefSeq" id="WP_091395207.1">
    <property type="nucleotide sequence ID" value="NZ_BKAI01000020.1"/>
</dbReference>
<evidence type="ECO:0000313" key="4">
    <source>
        <dbReference type="Proteomes" id="UP000199580"/>
    </source>
</evidence>
<dbReference type="EMBL" id="FNEZ01000003">
    <property type="protein sequence ID" value="SDJ98181.1"/>
    <property type="molecule type" value="Genomic_DNA"/>
</dbReference>
<gene>
    <name evidence="3" type="ORF">SAMN04487935_2202</name>
</gene>
<dbReference type="PROSITE" id="PS51257">
    <property type="entry name" value="PROKAR_LIPOPROTEIN"/>
    <property type="match status" value="1"/>
</dbReference>
<dbReference type="AlphaFoldDB" id="A0A1G8Y602"/>
<accession>A0A1G8Y602</accession>
<reference evidence="3 4" key="1">
    <citation type="submission" date="2016-10" db="EMBL/GenBank/DDBJ databases">
        <authorList>
            <person name="de Groot N.N."/>
        </authorList>
    </citation>
    <scope>NUCLEOTIDE SEQUENCE [LARGE SCALE GENOMIC DNA]</scope>
    <source>
        <strain evidence="3 4">CGMCC 1.10076</strain>
    </source>
</reference>
<name>A0A1G8Y602_9FLAO</name>
<organism evidence="3 4">
    <name type="scientific">Flavobacterium noncentrifugens</name>
    <dbReference type="NCBI Taxonomy" id="1128970"/>
    <lineage>
        <taxon>Bacteria</taxon>
        <taxon>Pseudomonadati</taxon>
        <taxon>Bacteroidota</taxon>
        <taxon>Flavobacteriia</taxon>
        <taxon>Flavobacteriales</taxon>
        <taxon>Flavobacteriaceae</taxon>
        <taxon>Flavobacterium</taxon>
    </lineage>
</organism>
<dbReference type="OrthoDB" id="1100194at2"/>
<feature type="region of interest" description="Disordered" evidence="1">
    <location>
        <begin position="82"/>
        <end position="126"/>
    </location>
</feature>
<feature type="compositionally biased region" description="Basic residues" evidence="1">
    <location>
        <begin position="117"/>
        <end position="126"/>
    </location>
</feature>
<feature type="signal peptide" evidence="2">
    <location>
        <begin position="1"/>
        <end position="21"/>
    </location>
</feature>
<keyword evidence="2" id="KW-0732">Signal</keyword>
<dbReference type="STRING" id="1128970.SAMN04487935_2202"/>
<evidence type="ECO:0000256" key="1">
    <source>
        <dbReference type="SAM" id="MobiDB-lite"/>
    </source>
</evidence>
<proteinExistence type="predicted"/>
<keyword evidence="4" id="KW-1185">Reference proteome</keyword>